<feature type="compositionally biased region" description="Polar residues" evidence="2">
    <location>
        <begin position="253"/>
        <end position="263"/>
    </location>
</feature>
<feature type="region of interest" description="Disordered" evidence="2">
    <location>
        <begin position="237"/>
        <end position="269"/>
    </location>
</feature>
<evidence type="ECO:0000313" key="3">
    <source>
        <dbReference type="EMBL" id="GMT10284.1"/>
    </source>
</evidence>
<feature type="compositionally biased region" description="Basic and acidic residues" evidence="2">
    <location>
        <begin position="237"/>
        <end position="252"/>
    </location>
</feature>
<proteinExistence type="predicted"/>
<organism evidence="3 4">
    <name type="scientific">Pristionchus fissidentatus</name>
    <dbReference type="NCBI Taxonomy" id="1538716"/>
    <lineage>
        <taxon>Eukaryota</taxon>
        <taxon>Metazoa</taxon>
        <taxon>Ecdysozoa</taxon>
        <taxon>Nematoda</taxon>
        <taxon>Chromadorea</taxon>
        <taxon>Rhabditida</taxon>
        <taxon>Rhabditina</taxon>
        <taxon>Diplogasteromorpha</taxon>
        <taxon>Diplogasteroidea</taxon>
        <taxon>Neodiplogasteridae</taxon>
        <taxon>Pristionchus</taxon>
    </lineage>
</organism>
<comment type="caution">
    <text evidence="3">The sequence shown here is derived from an EMBL/GenBank/DDBJ whole genome shotgun (WGS) entry which is preliminary data.</text>
</comment>
<feature type="coiled-coil region" evidence="1">
    <location>
        <begin position="340"/>
        <end position="378"/>
    </location>
</feature>
<feature type="compositionally biased region" description="Basic and acidic residues" evidence="2">
    <location>
        <begin position="297"/>
        <end position="324"/>
    </location>
</feature>
<feature type="compositionally biased region" description="Basic and acidic residues" evidence="2">
    <location>
        <begin position="1"/>
        <end position="11"/>
    </location>
</feature>
<keyword evidence="4" id="KW-1185">Reference proteome</keyword>
<name>A0AAV5UX38_9BILA</name>
<gene>
    <name evidence="3" type="ORF">PFISCL1PPCAC_1581</name>
</gene>
<evidence type="ECO:0000313" key="4">
    <source>
        <dbReference type="Proteomes" id="UP001432322"/>
    </source>
</evidence>
<protein>
    <submittedName>
        <fullName evidence="3">Uncharacterized protein</fullName>
    </submittedName>
</protein>
<feature type="region of interest" description="Disordered" evidence="2">
    <location>
        <begin position="294"/>
        <end position="324"/>
    </location>
</feature>
<evidence type="ECO:0000256" key="1">
    <source>
        <dbReference type="SAM" id="Coils"/>
    </source>
</evidence>
<feature type="region of interest" description="Disordered" evidence="2">
    <location>
        <begin position="1"/>
        <end position="41"/>
    </location>
</feature>
<feature type="compositionally biased region" description="Basic and acidic residues" evidence="2">
    <location>
        <begin position="429"/>
        <end position="440"/>
    </location>
</feature>
<keyword evidence="1" id="KW-0175">Coiled coil</keyword>
<dbReference type="EMBL" id="BTSY01000001">
    <property type="protein sequence ID" value="GMT10284.1"/>
    <property type="molecule type" value="Genomic_DNA"/>
</dbReference>
<sequence length="492" mass="56975">QMVDRVEEVRARHAANRAPSGSALQSQSPPPQRSVLDPLEESLPTGAEAINILGAVRDGRVSSRRLFVNDSENPPSSSDQLPLVDSLLADRFCERLVASFNEVADGLDALDRSKAAISEWERQFGTASYQEKEQHARMLSLQDARDLLCIEMQRAEQSDKKIELLTKRCRDLEKKLCDSETYSRKVFDVYYQKTHDEVKVLLTEVRAKEMELLSRVEKADRERRSLTEVADNLKQKLRESEKREENLQRELTKTTSAYHTVSGQRQEAASQAEAARIEINRLEQNLRSVQEQLTEMTTRERESRTESARHADSARSARASEEKRVIEATREANRKLAECEKHANDEVERMRREMASEYQQMQIRMRDLNEALRVEREKTERYADRARHSEAKVSEWQQKYDMKVEEMKGEMQVKLAANYRDLMMDMGPERRINREDDENRGLNLFAREPPTSRSRPSRPSSRGPPMAPIDPPDNRKRNLRDAISTHIPTVRR</sequence>
<dbReference type="AlphaFoldDB" id="A0AAV5UX38"/>
<feature type="non-terminal residue" evidence="3">
    <location>
        <position position="1"/>
    </location>
</feature>
<feature type="region of interest" description="Disordered" evidence="2">
    <location>
        <begin position="429"/>
        <end position="492"/>
    </location>
</feature>
<dbReference type="Proteomes" id="UP001432322">
    <property type="component" value="Unassembled WGS sequence"/>
</dbReference>
<accession>A0AAV5UX38</accession>
<feature type="compositionally biased region" description="Low complexity" evidence="2">
    <location>
        <begin position="447"/>
        <end position="464"/>
    </location>
</feature>
<reference evidence="3" key="1">
    <citation type="submission" date="2023-10" db="EMBL/GenBank/DDBJ databases">
        <title>Genome assembly of Pristionchus species.</title>
        <authorList>
            <person name="Yoshida K."/>
            <person name="Sommer R.J."/>
        </authorList>
    </citation>
    <scope>NUCLEOTIDE SEQUENCE</scope>
    <source>
        <strain evidence="3">RS5133</strain>
    </source>
</reference>
<evidence type="ECO:0000256" key="2">
    <source>
        <dbReference type="SAM" id="MobiDB-lite"/>
    </source>
</evidence>